<accession>A0AAD6V9K2</accession>
<dbReference type="Gene3D" id="1.25.10.10">
    <property type="entry name" value="Leucine-rich Repeat Variant"/>
    <property type="match status" value="1"/>
</dbReference>
<dbReference type="Proteomes" id="UP001219525">
    <property type="component" value="Unassembled WGS sequence"/>
</dbReference>
<dbReference type="AlphaFoldDB" id="A0AAD6V9K2"/>
<reference evidence="1" key="1">
    <citation type="submission" date="2023-03" db="EMBL/GenBank/DDBJ databases">
        <title>Massive genome expansion in bonnet fungi (Mycena s.s.) driven by repeated elements and novel gene families across ecological guilds.</title>
        <authorList>
            <consortium name="Lawrence Berkeley National Laboratory"/>
            <person name="Harder C.B."/>
            <person name="Miyauchi S."/>
            <person name="Viragh M."/>
            <person name="Kuo A."/>
            <person name="Thoen E."/>
            <person name="Andreopoulos B."/>
            <person name="Lu D."/>
            <person name="Skrede I."/>
            <person name="Drula E."/>
            <person name="Henrissat B."/>
            <person name="Morin E."/>
            <person name="Kohler A."/>
            <person name="Barry K."/>
            <person name="LaButti K."/>
            <person name="Morin E."/>
            <person name="Salamov A."/>
            <person name="Lipzen A."/>
            <person name="Mereny Z."/>
            <person name="Hegedus B."/>
            <person name="Baldrian P."/>
            <person name="Stursova M."/>
            <person name="Weitz H."/>
            <person name="Taylor A."/>
            <person name="Grigoriev I.V."/>
            <person name="Nagy L.G."/>
            <person name="Martin F."/>
            <person name="Kauserud H."/>
        </authorList>
    </citation>
    <scope>NUCLEOTIDE SEQUENCE</scope>
    <source>
        <strain evidence="1">9144</strain>
    </source>
</reference>
<dbReference type="SUPFAM" id="SSF48371">
    <property type="entry name" value="ARM repeat"/>
    <property type="match status" value="1"/>
</dbReference>
<proteinExistence type="predicted"/>
<name>A0AAD6V9K2_9AGAR</name>
<keyword evidence="2" id="KW-1185">Reference proteome</keyword>
<organism evidence="1 2">
    <name type="scientific">Mycena pura</name>
    <dbReference type="NCBI Taxonomy" id="153505"/>
    <lineage>
        <taxon>Eukaryota</taxon>
        <taxon>Fungi</taxon>
        <taxon>Dikarya</taxon>
        <taxon>Basidiomycota</taxon>
        <taxon>Agaricomycotina</taxon>
        <taxon>Agaricomycetes</taxon>
        <taxon>Agaricomycetidae</taxon>
        <taxon>Agaricales</taxon>
        <taxon>Marasmiineae</taxon>
        <taxon>Mycenaceae</taxon>
        <taxon>Mycena</taxon>
    </lineage>
</organism>
<sequence length="286" mass="32302">MPPLSRSQTIPSLHSWWSDRNTPGATVNLHALSKPLMRVFYHLQAREFIRINQGVRLSKDTMDIFLTYLHYKYVSVATRTLVMEELNTRAKAKSAEDFSVIVELLKRDAVLASLLQSPTSSVRTLTCDLLRNLTMQDDGDPKVRRSAMLALSGISQWGDGAEAVVDAKAHEHAMALLKSPDAGIRASTCYMLGNLASHERTWVKFKNGNEALASYNLTVIRISKSVDMPLLRWQTSVSGFKVLGLLWMLKRQNTLWPFYTPPMPRLSLKLRTSCHGFFTLFVMMAL</sequence>
<dbReference type="InterPro" id="IPR011989">
    <property type="entry name" value="ARM-like"/>
</dbReference>
<dbReference type="InterPro" id="IPR016024">
    <property type="entry name" value="ARM-type_fold"/>
</dbReference>
<evidence type="ECO:0000313" key="2">
    <source>
        <dbReference type="Proteomes" id="UP001219525"/>
    </source>
</evidence>
<protein>
    <submittedName>
        <fullName evidence="1">Uncharacterized protein</fullName>
    </submittedName>
</protein>
<gene>
    <name evidence="1" type="ORF">GGX14DRAFT_398870</name>
</gene>
<comment type="caution">
    <text evidence="1">The sequence shown here is derived from an EMBL/GenBank/DDBJ whole genome shotgun (WGS) entry which is preliminary data.</text>
</comment>
<dbReference type="EMBL" id="JARJCW010000051">
    <property type="protein sequence ID" value="KAJ7203286.1"/>
    <property type="molecule type" value="Genomic_DNA"/>
</dbReference>
<evidence type="ECO:0000313" key="1">
    <source>
        <dbReference type="EMBL" id="KAJ7203286.1"/>
    </source>
</evidence>